<feature type="binding site" evidence="6">
    <location>
        <begin position="199"/>
        <end position="203"/>
    </location>
    <ligand>
        <name>GTP</name>
        <dbReference type="ChEBI" id="CHEBI:37565"/>
    </ligand>
</feature>
<feature type="binding site" evidence="6">
    <location>
        <begin position="268"/>
        <end position="271"/>
    </location>
    <ligand>
        <name>GTP</name>
        <dbReference type="ChEBI" id="CHEBI:37565"/>
    </ligand>
</feature>
<dbReference type="InterPro" id="IPR027417">
    <property type="entry name" value="P-loop_NTPase"/>
</dbReference>
<evidence type="ECO:0000313" key="10">
    <source>
        <dbReference type="Proteomes" id="UP001146793"/>
    </source>
</evidence>
<dbReference type="InterPro" id="IPR001019">
    <property type="entry name" value="Gprotein_alpha_su"/>
</dbReference>
<evidence type="ECO:0000256" key="8">
    <source>
        <dbReference type="SAM" id="Coils"/>
    </source>
</evidence>
<dbReference type="FunFam" id="3.40.50.300:FF:000563">
    <property type="entry name" value="Guanine nucleotide-binding protein alpha subunit"/>
    <property type="match status" value="1"/>
</dbReference>
<evidence type="ECO:0000256" key="7">
    <source>
        <dbReference type="PIRSR" id="PIRSR601019-2"/>
    </source>
</evidence>
<dbReference type="PROSITE" id="PS51882">
    <property type="entry name" value="G_ALPHA"/>
    <property type="match status" value="1"/>
</dbReference>
<dbReference type="GO" id="GO:0001664">
    <property type="term" value="F:G protein-coupled receptor binding"/>
    <property type="evidence" value="ECO:0007669"/>
    <property type="project" value="TreeGrafter"/>
</dbReference>
<dbReference type="EMBL" id="JANTQA010000057">
    <property type="protein sequence ID" value="KAJ3429570.1"/>
    <property type="molecule type" value="Genomic_DNA"/>
</dbReference>
<keyword evidence="8" id="KW-0175">Coiled coil</keyword>
<feature type="coiled-coil region" evidence="8">
    <location>
        <begin position="12"/>
        <end position="39"/>
    </location>
</feature>
<dbReference type="GO" id="GO:0007188">
    <property type="term" value="P:adenylate cyclase-modulating G protein-coupled receptor signaling pathway"/>
    <property type="evidence" value="ECO:0007669"/>
    <property type="project" value="TreeGrafter"/>
</dbReference>
<evidence type="ECO:0000256" key="1">
    <source>
        <dbReference type="ARBA" id="ARBA00022723"/>
    </source>
</evidence>
<dbReference type="PANTHER" id="PTHR10218">
    <property type="entry name" value="GTP-BINDING PROTEIN ALPHA SUBUNIT"/>
    <property type="match status" value="1"/>
</dbReference>
<dbReference type="GO" id="GO:0003924">
    <property type="term" value="F:GTPase activity"/>
    <property type="evidence" value="ECO:0007669"/>
    <property type="project" value="InterPro"/>
</dbReference>
<dbReference type="SUPFAM" id="SSF47895">
    <property type="entry name" value="Transducin (alpha subunit), insertion domain"/>
    <property type="match status" value="1"/>
</dbReference>
<feature type="binding site" evidence="6">
    <location>
        <position position="329"/>
    </location>
    <ligand>
        <name>GTP</name>
        <dbReference type="ChEBI" id="CHEBI:37565"/>
    </ligand>
</feature>
<dbReference type="GO" id="GO:0005834">
    <property type="term" value="C:heterotrimeric G-protein complex"/>
    <property type="evidence" value="ECO:0007669"/>
    <property type="project" value="TreeGrafter"/>
</dbReference>
<feature type="binding site" evidence="7">
    <location>
        <position position="180"/>
    </location>
    <ligand>
        <name>Mg(2+)</name>
        <dbReference type="ChEBI" id="CHEBI:18420"/>
    </ligand>
</feature>
<dbReference type="GO" id="GO:0046872">
    <property type="term" value="F:metal ion binding"/>
    <property type="evidence" value="ECO:0007669"/>
    <property type="project" value="UniProtKB-KW"/>
</dbReference>
<evidence type="ECO:0000256" key="5">
    <source>
        <dbReference type="ARBA" id="ARBA00023224"/>
    </source>
</evidence>
<keyword evidence="4 6" id="KW-0342">GTP-binding</keyword>
<keyword evidence="3 7" id="KW-0460">Magnesium</keyword>
<dbReference type="Pfam" id="PF00503">
    <property type="entry name" value="G-alpha"/>
    <property type="match status" value="1"/>
</dbReference>
<dbReference type="AlphaFoldDB" id="A0AAV7YM61"/>
<dbReference type="Proteomes" id="UP001146793">
    <property type="component" value="Unassembled WGS sequence"/>
</dbReference>
<evidence type="ECO:0000256" key="6">
    <source>
        <dbReference type="PIRSR" id="PIRSR601019-1"/>
    </source>
</evidence>
<accession>A0AAV7YM61</accession>
<dbReference type="SMART" id="SM00275">
    <property type="entry name" value="G_alpha"/>
    <property type="match status" value="1"/>
</dbReference>
<dbReference type="GO" id="GO:0005737">
    <property type="term" value="C:cytoplasm"/>
    <property type="evidence" value="ECO:0007669"/>
    <property type="project" value="TreeGrafter"/>
</dbReference>
<keyword evidence="1 7" id="KW-0479">Metal-binding</keyword>
<dbReference type="PRINTS" id="PR00318">
    <property type="entry name" value="GPROTEINA"/>
</dbReference>
<feature type="binding site" evidence="6">
    <location>
        <begin position="46"/>
        <end position="51"/>
    </location>
    <ligand>
        <name>GTP</name>
        <dbReference type="ChEBI" id="CHEBI:37565"/>
    </ligand>
</feature>
<dbReference type="GO" id="GO:0031683">
    <property type="term" value="F:G-protein beta/gamma-subunit complex binding"/>
    <property type="evidence" value="ECO:0007669"/>
    <property type="project" value="InterPro"/>
</dbReference>
<keyword evidence="5" id="KW-0807">Transducer</keyword>
<organism evidence="9 10">
    <name type="scientific">Anaeramoeba flamelloides</name>
    <dbReference type="NCBI Taxonomy" id="1746091"/>
    <lineage>
        <taxon>Eukaryota</taxon>
        <taxon>Metamonada</taxon>
        <taxon>Anaeramoebidae</taxon>
        <taxon>Anaeramoeba</taxon>
    </lineage>
</organism>
<sequence length="358" mass="41012">MGSICSGGSSEDKTANKQNKKIDNMLKKLKNNIDEEIKILLLGAGESGKSTLFKQMKLLQDGNFDEDDFQTYKNIIRQNVITQMRVLILASDQLGVPIQNTKDANVIREAKNHNEVWDEKFPQTLNTLWSDQGIQKTYDQRDTQFHLNDSSAYFFNNIERIGKTDYRPTQEDILNARVRTTGIDETEFALGDFKFTMVDVGGQRNERRKWIHCFEDVTSIIFVSSLCGYNQTLREDSSVNRMTESLNLFKEICSSPWFASSSMILFLNKTDLFKEKIKKVGINVCFSDFTGGSDFEQSVQYIKNQFLEVIKSEENDQNEKNIYPFETCAINTKNIEYIFKSVSDTILQGVIAKSGIII</sequence>
<dbReference type="Gene3D" id="1.10.400.10">
    <property type="entry name" value="GI Alpha 1, domain 2-like"/>
    <property type="match status" value="1"/>
</dbReference>
<name>A0AAV7YM61_9EUKA</name>
<gene>
    <name evidence="9" type="ORF">M0812_24926</name>
</gene>
<dbReference type="FunFam" id="1.10.400.10:FF:000007">
    <property type="entry name" value="Guanine nucleotide-binding protein subunit alpha"/>
    <property type="match status" value="1"/>
</dbReference>
<feature type="binding site" evidence="6">
    <location>
        <begin position="149"/>
        <end position="150"/>
    </location>
    <ligand>
        <name>GTP</name>
        <dbReference type="ChEBI" id="CHEBI:37565"/>
    </ligand>
</feature>
<proteinExistence type="predicted"/>
<keyword evidence="2 6" id="KW-0547">Nucleotide-binding</keyword>
<dbReference type="SUPFAM" id="SSF52540">
    <property type="entry name" value="P-loop containing nucleoside triphosphate hydrolases"/>
    <property type="match status" value="1"/>
</dbReference>
<feature type="binding site" evidence="7">
    <location>
        <position position="50"/>
    </location>
    <ligand>
        <name>Mg(2+)</name>
        <dbReference type="ChEBI" id="CHEBI:18420"/>
    </ligand>
</feature>
<dbReference type="PANTHER" id="PTHR10218:SF302">
    <property type="entry name" value="GUANINE NUCLEOTIDE-BINDING PROTEIN ALPHA-5 SUBUNIT"/>
    <property type="match status" value="1"/>
</dbReference>
<dbReference type="InterPro" id="IPR011025">
    <property type="entry name" value="GproteinA_insert"/>
</dbReference>
<dbReference type="CDD" id="cd00066">
    <property type="entry name" value="G-alpha"/>
    <property type="match status" value="1"/>
</dbReference>
<evidence type="ECO:0000256" key="3">
    <source>
        <dbReference type="ARBA" id="ARBA00022842"/>
    </source>
</evidence>
<feature type="binding site" evidence="6">
    <location>
        <begin position="174"/>
        <end position="180"/>
    </location>
    <ligand>
        <name>GTP</name>
        <dbReference type="ChEBI" id="CHEBI:37565"/>
    </ligand>
</feature>
<dbReference type="GO" id="GO:0005525">
    <property type="term" value="F:GTP binding"/>
    <property type="evidence" value="ECO:0007669"/>
    <property type="project" value="UniProtKB-KW"/>
</dbReference>
<evidence type="ECO:0000313" key="9">
    <source>
        <dbReference type="EMBL" id="KAJ3429570.1"/>
    </source>
</evidence>
<dbReference type="GO" id="GO:0032502">
    <property type="term" value="P:developmental process"/>
    <property type="evidence" value="ECO:0007669"/>
    <property type="project" value="UniProtKB-ARBA"/>
</dbReference>
<protein>
    <submittedName>
        <fullName evidence="9">Guanine nucleotide-binding protein g(O) subunit alpha</fullName>
    </submittedName>
</protein>
<evidence type="ECO:0000256" key="2">
    <source>
        <dbReference type="ARBA" id="ARBA00022741"/>
    </source>
</evidence>
<reference evidence="9" key="1">
    <citation type="submission" date="2022-08" db="EMBL/GenBank/DDBJ databases">
        <title>Novel sulphate-reducing endosymbionts in the free-living metamonad Anaeramoeba.</title>
        <authorList>
            <person name="Jerlstrom-Hultqvist J."/>
            <person name="Cepicka I."/>
            <person name="Gallot-Lavallee L."/>
            <person name="Salas-Leiva D."/>
            <person name="Curtis B.A."/>
            <person name="Zahonova K."/>
            <person name="Pipaliya S."/>
            <person name="Dacks J."/>
            <person name="Roger A.J."/>
        </authorList>
    </citation>
    <scope>NUCLEOTIDE SEQUENCE</scope>
    <source>
        <strain evidence="9">Busselton2</strain>
    </source>
</reference>
<comment type="caution">
    <text evidence="9">The sequence shown here is derived from an EMBL/GenBank/DDBJ whole genome shotgun (WGS) entry which is preliminary data.</text>
</comment>
<evidence type="ECO:0000256" key="4">
    <source>
        <dbReference type="ARBA" id="ARBA00023134"/>
    </source>
</evidence>
<dbReference type="Gene3D" id="3.40.50.300">
    <property type="entry name" value="P-loop containing nucleotide triphosphate hydrolases"/>
    <property type="match status" value="1"/>
</dbReference>